<dbReference type="VEuPathDB" id="FungiDB:LELG_02904"/>
<accession>A5DZW7</accession>
<dbReference type="EMBL" id="CH981526">
    <property type="protein sequence ID" value="EDK44725.1"/>
    <property type="molecule type" value="Genomic_DNA"/>
</dbReference>
<feature type="region of interest" description="Disordered" evidence="1">
    <location>
        <begin position="127"/>
        <end position="199"/>
    </location>
</feature>
<evidence type="ECO:0000313" key="3">
    <source>
        <dbReference type="Proteomes" id="UP000001996"/>
    </source>
</evidence>
<dbReference type="STRING" id="379508.A5DZW7"/>
<feature type="compositionally biased region" description="Low complexity" evidence="1">
    <location>
        <begin position="310"/>
        <end position="329"/>
    </location>
</feature>
<name>A5DZW7_LODEL</name>
<dbReference type="AlphaFoldDB" id="A5DZW7"/>
<evidence type="ECO:0008006" key="4">
    <source>
        <dbReference type="Google" id="ProtNLM"/>
    </source>
</evidence>
<dbReference type="KEGG" id="lel:PVL30_003739"/>
<protein>
    <recommendedName>
        <fullName evidence="4">Myb/SANT-like DNA-binding domain-containing protein</fullName>
    </recommendedName>
</protein>
<reference evidence="2 3" key="1">
    <citation type="journal article" date="2009" name="Nature">
        <title>Evolution of pathogenicity and sexual reproduction in eight Candida genomes.</title>
        <authorList>
            <person name="Butler G."/>
            <person name="Rasmussen M.D."/>
            <person name="Lin M.F."/>
            <person name="Santos M.A."/>
            <person name="Sakthikumar S."/>
            <person name="Munro C.A."/>
            <person name="Rheinbay E."/>
            <person name="Grabherr M."/>
            <person name="Forche A."/>
            <person name="Reedy J.L."/>
            <person name="Agrafioti I."/>
            <person name="Arnaud M.B."/>
            <person name="Bates S."/>
            <person name="Brown A.J."/>
            <person name="Brunke S."/>
            <person name="Costanzo M.C."/>
            <person name="Fitzpatrick D.A."/>
            <person name="de Groot P.W."/>
            <person name="Harris D."/>
            <person name="Hoyer L.L."/>
            <person name="Hube B."/>
            <person name="Klis F.M."/>
            <person name="Kodira C."/>
            <person name="Lennard N."/>
            <person name="Logue M.E."/>
            <person name="Martin R."/>
            <person name="Neiman A.M."/>
            <person name="Nikolaou E."/>
            <person name="Quail M.A."/>
            <person name="Quinn J."/>
            <person name="Santos M.C."/>
            <person name="Schmitzberger F.F."/>
            <person name="Sherlock G."/>
            <person name="Shah P."/>
            <person name="Silverstein K.A."/>
            <person name="Skrzypek M.S."/>
            <person name="Soll D."/>
            <person name="Staggs R."/>
            <person name="Stansfield I."/>
            <person name="Stumpf M.P."/>
            <person name="Sudbery P.E."/>
            <person name="Srikantha T."/>
            <person name="Zeng Q."/>
            <person name="Berman J."/>
            <person name="Berriman M."/>
            <person name="Heitman J."/>
            <person name="Gow N.A."/>
            <person name="Lorenz M.C."/>
            <person name="Birren B.W."/>
            <person name="Kellis M."/>
            <person name="Cuomo C.A."/>
        </authorList>
    </citation>
    <scope>NUCLEOTIDE SEQUENCE [LARGE SCALE GENOMIC DNA]</scope>
    <source>
        <strain evidence="3">ATCC 11503 / BCRC 21390 / CBS 2605 / JCM 1781 / NBRC 1676 / NRRL YB-4239</strain>
    </source>
</reference>
<dbReference type="OrthoDB" id="4012911at2759"/>
<feature type="region of interest" description="Disordered" evidence="1">
    <location>
        <begin position="399"/>
        <end position="422"/>
    </location>
</feature>
<organism evidence="2 3">
    <name type="scientific">Lodderomyces elongisporus (strain ATCC 11503 / CBS 2605 / JCM 1781 / NBRC 1676 / NRRL YB-4239)</name>
    <name type="common">Yeast</name>
    <name type="synonym">Saccharomyces elongisporus</name>
    <dbReference type="NCBI Taxonomy" id="379508"/>
    <lineage>
        <taxon>Eukaryota</taxon>
        <taxon>Fungi</taxon>
        <taxon>Dikarya</taxon>
        <taxon>Ascomycota</taxon>
        <taxon>Saccharomycotina</taxon>
        <taxon>Pichiomycetes</taxon>
        <taxon>Debaryomycetaceae</taxon>
        <taxon>Candida/Lodderomyces clade</taxon>
        <taxon>Lodderomyces</taxon>
    </lineage>
</organism>
<feature type="compositionally biased region" description="Low complexity" evidence="1">
    <location>
        <begin position="127"/>
        <end position="138"/>
    </location>
</feature>
<dbReference type="HOGENOM" id="CLU_750216_0_0_1"/>
<evidence type="ECO:0000256" key="1">
    <source>
        <dbReference type="SAM" id="MobiDB-lite"/>
    </source>
</evidence>
<keyword evidence="3" id="KW-1185">Reference proteome</keyword>
<feature type="region of interest" description="Disordered" evidence="1">
    <location>
        <begin position="309"/>
        <end position="338"/>
    </location>
</feature>
<dbReference type="GeneID" id="5232994"/>
<proteinExistence type="predicted"/>
<dbReference type="Proteomes" id="UP000001996">
    <property type="component" value="Unassembled WGS sequence"/>
</dbReference>
<dbReference type="InParanoid" id="A5DZW7"/>
<sequence>MSNNTSGPLPRRSNFQFTFEYDNHLLSLIDKFKSDIFTQGNKIRTWERVLLEFNELTNANIVQTRTINQRFQLLKKNFESRLKHDGNNEDTFNENETILKRIMEFMYESGLLSESLFHKISDEDKANNTLPLQQQQPNKKTKENEKNEKSGKGREKQGTAKMSPLTVTANKTSFLDEPATNTSANHAVSPPLVGQSAHSGKMDEYTRSSVATGNTLQHIQPNAFGGSSSDTISYFTELQEQNPAPRGSNLNRFWNSDLETSGKSIAHGEFCPLAIDLSNCKSVPSMATSQRYDRNLWPHYLEPIISTYTQPQSQSQSEPQSQPQLQSQPEPHKSNAAQPRDLPITVENLLQQIVKLQEQCENQFNIINGEISRLAERNTQQFGELTELVNLIISQIPSIYEPPAPQSSSQTKYGDGAYENRS</sequence>
<gene>
    <name evidence="2" type="ORF">LELG_02904</name>
</gene>
<evidence type="ECO:0000313" key="2">
    <source>
        <dbReference type="EMBL" id="EDK44725.1"/>
    </source>
</evidence>
<feature type="compositionally biased region" description="Basic and acidic residues" evidence="1">
    <location>
        <begin position="140"/>
        <end position="158"/>
    </location>
</feature>
<feature type="compositionally biased region" description="Polar residues" evidence="1">
    <location>
        <begin position="165"/>
        <end position="186"/>
    </location>
</feature>